<dbReference type="Proteomes" id="UP000015106">
    <property type="component" value="Chromosome 7"/>
</dbReference>
<reference evidence="2" key="2">
    <citation type="submission" date="2018-03" db="EMBL/GenBank/DDBJ databases">
        <title>The Triticum urartu genome reveals the dynamic nature of wheat genome evolution.</title>
        <authorList>
            <person name="Ling H."/>
            <person name="Ma B."/>
            <person name="Shi X."/>
            <person name="Liu H."/>
            <person name="Dong L."/>
            <person name="Sun H."/>
            <person name="Cao Y."/>
            <person name="Gao Q."/>
            <person name="Zheng S."/>
            <person name="Li Y."/>
            <person name="Yu Y."/>
            <person name="Du H."/>
            <person name="Qi M."/>
            <person name="Li Y."/>
            <person name="Yu H."/>
            <person name="Cui Y."/>
            <person name="Wang N."/>
            <person name="Chen C."/>
            <person name="Wu H."/>
            <person name="Zhao Y."/>
            <person name="Zhang J."/>
            <person name="Li Y."/>
            <person name="Zhou W."/>
            <person name="Zhang B."/>
            <person name="Hu W."/>
            <person name="Eijk M."/>
            <person name="Tang J."/>
            <person name="Witsenboer H."/>
            <person name="Zhao S."/>
            <person name="Li Z."/>
            <person name="Zhang A."/>
            <person name="Wang D."/>
            <person name="Liang C."/>
        </authorList>
    </citation>
    <scope>NUCLEOTIDE SEQUENCE [LARGE SCALE GENOMIC DNA]</scope>
    <source>
        <strain evidence="2">cv. G1812</strain>
    </source>
</reference>
<dbReference type="Gramene" id="TuG1812G0700001152.01.T01">
    <property type="protein sequence ID" value="TuG1812G0700001152.01.T01.cds240463"/>
    <property type="gene ID" value="TuG1812G0700001152.01"/>
</dbReference>
<organism evidence="2 3">
    <name type="scientific">Triticum urartu</name>
    <name type="common">Red wild einkorn</name>
    <name type="synonym">Crithodium urartu</name>
    <dbReference type="NCBI Taxonomy" id="4572"/>
    <lineage>
        <taxon>Eukaryota</taxon>
        <taxon>Viridiplantae</taxon>
        <taxon>Streptophyta</taxon>
        <taxon>Embryophyta</taxon>
        <taxon>Tracheophyta</taxon>
        <taxon>Spermatophyta</taxon>
        <taxon>Magnoliopsida</taxon>
        <taxon>Liliopsida</taxon>
        <taxon>Poales</taxon>
        <taxon>Poaceae</taxon>
        <taxon>BOP clade</taxon>
        <taxon>Pooideae</taxon>
        <taxon>Triticodae</taxon>
        <taxon>Triticeae</taxon>
        <taxon>Triticinae</taxon>
        <taxon>Triticum</taxon>
    </lineage>
</organism>
<dbReference type="AlphaFoldDB" id="A0A8R7V306"/>
<proteinExistence type="predicted"/>
<dbReference type="EnsemblPlants" id="TuG1812G0700001152.01.T01">
    <property type="protein sequence ID" value="TuG1812G0700001152.01.T01.cds240463"/>
    <property type="gene ID" value="TuG1812G0700001152.01"/>
</dbReference>
<feature type="domain" description="F-box" evidence="1">
    <location>
        <begin position="12"/>
        <end position="47"/>
    </location>
</feature>
<reference evidence="3" key="1">
    <citation type="journal article" date="2013" name="Nature">
        <title>Draft genome of the wheat A-genome progenitor Triticum urartu.</title>
        <authorList>
            <person name="Ling H.Q."/>
            <person name="Zhao S."/>
            <person name="Liu D."/>
            <person name="Wang J."/>
            <person name="Sun H."/>
            <person name="Zhang C."/>
            <person name="Fan H."/>
            <person name="Li D."/>
            <person name="Dong L."/>
            <person name="Tao Y."/>
            <person name="Gao C."/>
            <person name="Wu H."/>
            <person name="Li Y."/>
            <person name="Cui Y."/>
            <person name="Guo X."/>
            <person name="Zheng S."/>
            <person name="Wang B."/>
            <person name="Yu K."/>
            <person name="Liang Q."/>
            <person name="Yang W."/>
            <person name="Lou X."/>
            <person name="Chen J."/>
            <person name="Feng M."/>
            <person name="Jian J."/>
            <person name="Zhang X."/>
            <person name="Luo G."/>
            <person name="Jiang Y."/>
            <person name="Liu J."/>
            <person name="Wang Z."/>
            <person name="Sha Y."/>
            <person name="Zhang B."/>
            <person name="Wu H."/>
            <person name="Tang D."/>
            <person name="Shen Q."/>
            <person name="Xue P."/>
            <person name="Zou S."/>
            <person name="Wang X."/>
            <person name="Liu X."/>
            <person name="Wang F."/>
            <person name="Yang Y."/>
            <person name="An X."/>
            <person name="Dong Z."/>
            <person name="Zhang K."/>
            <person name="Zhang X."/>
            <person name="Luo M.C."/>
            <person name="Dvorak J."/>
            <person name="Tong Y."/>
            <person name="Wang J."/>
            <person name="Yang H."/>
            <person name="Li Z."/>
            <person name="Wang D."/>
            <person name="Zhang A."/>
            <person name="Wang J."/>
        </authorList>
    </citation>
    <scope>NUCLEOTIDE SEQUENCE</scope>
    <source>
        <strain evidence="3">cv. G1812</strain>
    </source>
</reference>
<protein>
    <recommendedName>
        <fullName evidence="1">F-box domain-containing protein</fullName>
    </recommendedName>
</protein>
<keyword evidence="3" id="KW-1185">Reference proteome</keyword>
<evidence type="ECO:0000259" key="1">
    <source>
        <dbReference type="Pfam" id="PF00646"/>
    </source>
</evidence>
<dbReference type="Pfam" id="PF00646">
    <property type="entry name" value="F-box"/>
    <property type="match status" value="1"/>
</dbReference>
<dbReference type="InterPro" id="IPR036047">
    <property type="entry name" value="F-box-like_dom_sf"/>
</dbReference>
<dbReference type="SUPFAM" id="SSF81383">
    <property type="entry name" value="F-box domain"/>
    <property type="match status" value="1"/>
</dbReference>
<evidence type="ECO:0000313" key="2">
    <source>
        <dbReference type="EnsemblPlants" id="TuG1812G0700001152.01.T01.cds240463"/>
    </source>
</evidence>
<evidence type="ECO:0000313" key="3">
    <source>
        <dbReference type="Proteomes" id="UP000015106"/>
    </source>
</evidence>
<accession>A0A8R7V306</accession>
<reference evidence="2" key="3">
    <citation type="submission" date="2022-06" db="UniProtKB">
        <authorList>
            <consortium name="EnsemblPlants"/>
        </authorList>
    </citation>
    <scope>IDENTIFICATION</scope>
</reference>
<sequence length="151" mass="16150">EPADGDAASGTISGLPFHLTEEILCRISPLESVRLAAVCRSWAATVSERLARPTPHLLALKVLLGPTSSTCSTQQRRRGAIFSLLIDQEESPAPVMPARLPAAFSHATGDIELSGALPCGDFSFVEDNRVVLVNPVTGTLQSIEMYGPRQR</sequence>
<dbReference type="InterPro" id="IPR001810">
    <property type="entry name" value="F-box_dom"/>
</dbReference>
<name>A0A8R7V306_TRIUA</name>